<feature type="signal peptide" evidence="2">
    <location>
        <begin position="1"/>
        <end position="36"/>
    </location>
</feature>
<feature type="region of interest" description="Disordered" evidence="1">
    <location>
        <begin position="1893"/>
        <end position="1922"/>
    </location>
</feature>
<organism evidence="3">
    <name type="scientific">Chromera velia CCMP2878</name>
    <dbReference type="NCBI Taxonomy" id="1169474"/>
    <lineage>
        <taxon>Eukaryota</taxon>
        <taxon>Sar</taxon>
        <taxon>Alveolata</taxon>
        <taxon>Colpodellida</taxon>
        <taxon>Chromeraceae</taxon>
        <taxon>Chromera</taxon>
    </lineage>
</organism>
<feature type="region of interest" description="Disordered" evidence="1">
    <location>
        <begin position="1492"/>
        <end position="1540"/>
    </location>
</feature>
<feature type="compositionally biased region" description="Low complexity" evidence="1">
    <location>
        <begin position="1724"/>
        <end position="1740"/>
    </location>
</feature>
<feature type="region of interest" description="Disordered" evidence="1">
    <location>
        <begin position="1707"/>
        <end position="1740"/>
    </location>
</feature>
<evidence type="ECO:0000313" key="3">
    <source>
        <dbReference type="EMBL" id="CEM10041.1"/>
    </source>
</evidence>
<feature type="compositionally biased region" description="Basic residues" evidence="1">
    <location>
        <begin position="1380"/>
        <end position="1393"/>
    </location>
</feature>
<feature type="region of interest" description="Disordered" evidence="1">
    <location>
        <begin position="1329"/>
        <end position="1350"/>
    </location>
</feature>
<accession>A0A0G4FAV8</accession>
<feature type="region of interest" description="Disordered" evidence="1">
    <location>
        <begin position="1224"/>
        <end position="1259"/>
    </location>
</feature>
<feature type="region of interest" description="Disordered" evidence="1">
    <location>
        <begin position="1380"/>
        <end position="1442"/>
    </location>
</feature>
<protein>
    <submittedName>
        <fullName evidence="3">Uncharacterized protein</fullName>
    </submittedName>
</protein>
<dbReference type="VEuPathDB" id="CryptoDB:Cvel_16067"/>
<reference evidence="3" key="1">
    <citation type="submission" date="2014-11" db="EMBL/GenBank/DDBJ databases">
        <authorList>
            <person name="Otto D Thomas"/>
            <person name="Naeem Raeece"/>
        </authorList>
    </citation>
    <scope>NUCLEOTIDE SEQUENCE</scope>
</reference>
<feature type="compositionally biased region" description="Gly residues" evidence="1">
    <location>
        <begin position="1333"/>
        <end position="1347"/>
    </location>
</feature>
<name>A0A0G4FAV8_9ALVE</name>
<dbReference type="EMBL" id="CDMZ01000245">
    <property type="protein sequence ID" value="CEM10041.1"/>
    <property type="molecule type" value="Genomic_DNA"/>
</dbReference>
<gene>
    <name evidence="3" type="ORF">Cvel_16067</name>
</gene>
<feature type="chain" id="PRO_5005188346" evidence="2">
    <location>
        <begin position="37"/>
        <end position="1954"/>
    </location>
</feature>
<evidence type="ECO:0000256" key="2">
    <source>
        <dbReference type="SAM" id="SignalP"/>
    </source>
</evidence>
<feature type="region of interest" description="Disordered" evidence="1">
    <location>
        <begin position="816"/>
        <end position="843"/>
    </location>
</feature>
<keyword evidence="2" id="KW-0732">Signal</keyword>
<evidence type="ECO:0000256" key="1">
    <source>
        <dbReference type="SAM" id="MobiDB-lite"/>
    </source>
</evidence>
<feature type="compositionally biased region" description="Polar residues" evidence="1">
    <location>
        <begin position="1492"/>
        <end position="1502"/>
    </location>
</feature>
<proteinExistence type="predicted"/>
<feature type="compositionally biased region" description="Acidic residues" evidence="1">
    <location>
        <begin position="1414"/>
        <end position="1426"/>
    </location>
</feature>
<feature type="compositionally biased region" description="Low complexity" evidence="1">
    <location>
        <begin position="1248"/>
        <end position="1259"/>
    </location>
</feature>
<sequence>MRLARTETEGRSSSLSLLLKIFLLVVALSHHQVCLAFQVLSFGGQRRSVEKSVSRVRGSSFSLSVHSGDFPSPELINEGVRLGGAEGLDPLSILPTPEQKERRNALEFALTDAQVPEDVLFTADMYRDGLGPRQLLLTFKALGRALDRYEYEQCHDQKRKVVPNLLAFELKRLQSDPVFRHLCKEVQRHLADPERHTTARELSDFIRIVRRVFDLRHGPPMDPETRATLVMGGTGAQSQQGVCVQLDEEMRGVLEALVSRFGKLLDLELEWEGPSPGGATGTGDLMTAKGAMAVYAVQLAHFIWHIGSLGYTGPVLDKALLAVRRRLRMGEVVRTADKNANVEFPSRSERETLSRAGELPDPSVMYPDAGGLNTWLYFSPANFKIMRLGFSRAGRSIPADLKRMRHMPDEEIEKQDRFEKIMSGRSLDDVLTASDDIGTTVSRIAELADLFDIAGHATAAAVLRRFLVNNISKGKRIPKPSQLHLQKIVRRLFGSSNDLSVWLRALAQYAKNEEDLWGFRSAYGTIRDVLYLYDIIHQCAAFVLSCLHREMVRRGTEDEDSVEEIPVGEVKQKAGGVKKVFVSRAELREWETALDLICEFFLSCGFSVIPLSSSSGSGGPSGAAPDAQLGGAALNPQGYPLRLRALTAHELCTFLMVAVRLPVFRRFCGGVLKEIAVRLRLSQGRPGGKFQMMSLSKKANLLIPILEDPRTGWRVSPVHLSLQRRGASPAVLAITREKPLALRRTTGTPGSIDFFFFSAKNLASIADCVAAMGFCDAEFWELLQSEAERIKKFLGLQHVQADVGEPVGGQGQEFENQQGDGGLVSNGENGTGDFRGAEGEGKGTGRMKAVLEDLEENFRWKMMMRDHDAVTIVRAAGRAALQRQREGGNESFSDGFSNAWVSAFESDIYVHSRTKRMKNVELFEMLVGLNEIGGRGERVNLLLGEEIERRLYRFRQFEEEGDTRFERGEKGRGDIWFPPRQALGVVRGDTELKDSNEEMESSCSSEDPMDGQTQEGGEEMLREVGEEEDVFSDDGPPEPFFSDTYQRILDTFESGVPVPFLTRNLFTLLWIAQEAVPSEAGVRLAVSVTDALDRQMERLEGGSGTETETEKLFEDPCPLSSHELVRASVACSVGASRWKKRVAEMDAFWVSGGACLPDGEAFWEHLEDFRPRLTLWLKEKQRENPTSLRLDQLATLCVCEGCFPQRAFHEALIAGDSIGGKNLNAATEGRSRGQKKGTAGAKKKKKSSLSSSVASPSPSSLVDFWLCETARMLIESPDFEFDINPADGYVQGGGGEENGDVEASGTGWVAWNIPDIPLVQQICAQAAENPQGGEQGGVSGVPGGKRGGSSVRSLGAPQLVAALVALTPLVVDLSSQRSRKLQRLKRRQKKRRSSKGDESTKGKRGSGFRAFLEVGEDDLEQEEEGQTEEKKDGASDASSPSLEMVTDSLRLSAFVCREIVRILEKRLFEVEQVNDVAKVRAAVSVLSSVKIPSNSALPSTSDATDRTASGAKRKRGRSKSDHSSVSSSSSDVQEEEEAQTVEEVRVIPFRTAVHLTNELARRSNYALSQMKRRMLEMKTGRAAFGMYNSNWPVSLSAQADALESLQSCMDADTSTADVPRIGLPLLRMASTTVSFRQQVFARQAGVARETERQNERLIEEAMRLDEDQVDSALGQIAPLAEPRGEEHLDTDVWRVWRSAVSLLEHGEKKRGGESSAETLGGSGTPSLSSFSPSTPQTSSLRNSFGLTSYRLWTKVEKAVCQLSVACWTTARVKRLTAREIEEIMLACLRFRVCTRSQCLVFLGAITQKVRGKSAAGVGVAAPRHIPPALLRKIVTHPAVMSFLTGRDAVSTSGGPGGIGGSGEASSIDDVVEEIRCDVLGLPPRLLSGVSPFAGETPGSLMQETQANGRPRGSELPPVSDPFRIPQLEFEEPSDEWKERVRQVNRAAVRVAPPR</sequence>
<feature type="region of interest" description="Disordered" evidence="1">
    <location>
        <begin position="992"/>
        <end position="1016"/>
    </location>
</feature>